<dbReference type="Pfam" id="PF00654">
    <property type="entry name" value="Voltage_CLC"/>
    <property type="match status" value="1"/>
</dbReference>
<feature type="domain" description="EF-hand" evidence="10">
    <location>
        <begin position="1308"/>
        <end position="1343"/>
    </location>
</feature>
<dbReference type="InterPro" id="IPR050970">
    <property type="entry name" value="Cl_channel_volt-gated"/>
</dbReference>
<dbReference type="EMBL" id="CAMXCT020000428">
    <property type="protein sequence ID" value="CAL1132051.1"/>
    <property type="molecule type" value="Genomic_DNA"/>
</dbReference>
<feature type="transmembrane region" description="Helical" evidence="9">
    <location>
        <begin position="741"/>
        <end position="763"/>
    </location>
</feature>
<sequence length="1428" mass="156028">MTCFVDLGALLGLSILWSRVTASLRKKQLKRLQALQDLARRNLGHELTAGGGSAVEHSTSELALLSAVRQYEDVRATAKSAECAPPTTAECFAATPGLKTLQSLSGSIAGSVTPLLQRAGMVKSQAEDVEVEDLVCADVRHWLGCTQAAEVEQRLHFYRQLLMRPEVFGEDPQFFQLLAYLCEGLEDHLSRLSGSSRDCAKELSKVISMGKELLDALLPVLLLSICDLLDGTAPLISVEAILNSMEAVGQRAGIDETTAPGDDEQKPARPAHILRRFWIVLILAALLSSALSYLVDHLTFEVGLLRSSFTLGAPHLLLCVVCFNVCLALLARLVAASTVEAEGSGFPEMKAMLFGKVILNYLSLRVLVVKLLSMTLGIAAGLPMGKDGPNVHISACVVRLLNPGFFDKYVTGGPHGAGSTDLGAVCSKLLLGACAMGFGCTFEAPIGGVLFALELMLPQSYDVVAYWGCFCASVVGAITYLLLKSNPFGHVRRFLPLVSSNVLPGEGDSTEFPVLELLTFILLGIFCGLAGGLFVRSHAVTVRILRRWSNSTRIPRLKSAQEPLLRRRLLRLPSFHGAGGRDLLLVALLALTNTLLASSLPLLGGLPQPLLVSKIFDKNLLEDNTWILPKFGLLGTLLLCFMAKWTMSLWSLSAEIPGGVLAPCIVLGALLGRIYAVPLPEWFLDLLLSDSGVADSGVTEAKGALLARFAIIGASAFTAGVCRTFAMAITVFELLTLPNSVLPLCASALVAIFAANRVALPFFDSTLAAEDLGGIPALGFSAEALWPVMKVMEPIQLETDALPQVLTLRHLLKLVTERDGEVFPIIRPLDWTATKHQALLVGCMTRRQALRLLKACDPHGETPRREIDLMNVEFQAPSDETIPPYVDGNPLRISPEHTVKDAYLLMKMSEQGVIYVTNRGVLIGSVMPADGSAGCSVTPGSILWTEKRSSARPVACTSSSAPRNPVRFNNIIWTCTSSWITSSSSCPWLRATGLWPLWPATRPCTIYGVPCTTCCRKSRSRLLFGSNVRYIGVEVDFGSNESLAEPFFWCRVGFLIWCGLEFAIRILGGGGDFFKLRNLCEMVFVGCAALDVILFNKPGWLWRFSGLRSWRMLRVYQFARTSTRLKELSLVLDSMIRSSKALLYLALVMGGVYWSAGAWSRGILEANGTFELMDQTWVYEYWGQSVKAAFTMFQLSTNDGWAASVVRPILDLDVFGGLLLLLYTWVTSYTLLSLGIGVMVWATVEEARSGGDHGSHIRALEDKEAMQEIRSHFEQSLMLQDRNFIDYQELRDALSIPEILGAIQHLEMPVSDALTLFEHVDVMQSGRITLEDLMESIKALTSKATPFDTCCLTARIGGTATFTTRLVTRTDVVASELSELRRKLELGIEELTRASLEDEDLTSVPEVFLRKSGHINHYKESHKSRYTG</sequence>
<evidence type="ECO:0000256" key="7">
    <source>
        <dbReference type="ARBA" id="ARBA00023136"/>
    </source>
</evidence>
<keyword evidence="7 9" id="KW-0472">Membrane</keyword>
<comment type="caution">
    <text evidence="11">The sequence shown here is derived from an EMBL/GenBank/DDBJ whole genome shotgun (WGS) entry which is preliminary data.</text>
</comment>
<dbReference type="InterPro" id="IPR014743">
    <property type="entry name" value="Cl-channel_core"/>
</dbReference>
<feature type="transmembrane region" description="Helical" evidence="9">
    <location>
        <begin position="357"/>
        <end position="382"/>
    </location>
</feature>
<dbReference type="PROSITE" id="PS50222">
    <property type="entry name" value="EF_HAND_2"/>
    <property type="match status" value="1"/>
</dbReference>
<evidence type="ECO:0000256" key="2">
    <source>
        <dbReference type="ARBA" id="ARBA00022448"/>
    </source>
</evidence>
<evidence type="ECO:0000313" key="13">
    <source>
        <dbReference type="EMBL" id="CAL4765988.1"/>
    </source>
</evidence>
<dbReference type="InterPro" id="IPR046342">
    <property type="entry name" value="CBS_dom_sf"/>
</dbReference>
<dbReference type="GO" id="GO:0005886">
    <property type="term" value="C:plasma membrane"/>
    <property type="evidence" value="ECO:0007669"/>
    <property type="project" value="TreeGrafter"/>
</dbReference>
<dbReference type="PANTHER" id="PTHR45720:SF10">
    <property type="entry name" value="CHLORIDE CHANNEL PROTEIN 2"/>
    <property type="match status" value="1"/>
</dbReference>
<feature type="transmembrane region" description="Helical" evidence="9">
    <location>
        <begin position="1082"/>
        <end position="1102"/>
    </location>
</feature>
<name>A0A9P1BSI8_9DINO</name>
<evidence type="ECO:0000313" key="14">
    <source>
        <dbReference type="Proteomes" id="UP001152797"/>
    </source>
</evidence>
<dbReference type="Gene3D" id="1.10.287.70">
    <property type="match status" value="1"/>
</dbReference>
<feature type="transmembrane region" description="Helical" evidence="9">
    <location>
        <begin position="315"/>
        <end position="336"/>
    </location>
</feature>
<feature type="transmembrane region" description="Helical" evidence="9">
    <location>
        <begin position="464"/>
        <end position="483"/>
    </location>
</feature>
<feature type="transmembrane region" description="Helical" evidence="9">
    <location>
        <begin position="705"/>
        <end position="729"/>
    </location>
</feature>
<dbReference type="Proteomes" id="UP001152797">
    <property type="component" value="Unassembled WGS sequence"/>
</dbReference>
<dbReference type="Pfam" id="PF00520">
    <property type="entry name" value="Ion_trans"/>
    <property type="match status" value="1"/>
</dbReference>
<organism evidence="11">
    <name type="scientific">Cladocopium goreaui</name>
    <dbReference type="NCBI Taxonomy" id="2562237"/>
    <lineage>
        <taxon>Eukaryota</taxon>
        <taxon>Sar</taxon>
        <taxon>Alveolata</taxon>
        <taxon>Dinophyceae</taxon>
        <taxon>Suessiales</taxon>
        <taxon>Symbiodiniaceae</taxon>
        <taxon>Cladocopium</taxon>
    </lineage>
</organism>
<evidence type="ECO:0000313" key="11">
    <source>
        <dbReference type="EMBL" id="CAI3978676.1"/>
    </source>
</evidence>
<dbReference type="Gene3D" id="1.10.3080.10">
    <property type="entry name" value="Clc chloride channel"/>
    <property type="match status" value="1"/>
</dbReference>
<comment type="subcellular location">
    <subcellularLocation>
        <location evidence="1">Membrane</location>
        <topology evidence="1">Multi-pass membrane protein</topology>
    </subcellularLocation>
</comment>
<evidence type="ECO:0000313" key="12">
    <source>
        <dbReference type="EMBL" id="CAL1132051.1"/>
    </source>
</evidence>
<evidence type="ECO:0000256" key="4">
    <source>
        <dbReference type="ARBA" id="ARBA00022737"/>
    </source>
</evidence>
<dbReference type="GO" id="GO:0005247">
    <property type="term" value="F:voltage-gated chloride channel activity"/>
    <property type="evidence" value="ECO:0007669"/>
    <property type="project" value="TreeGrafter"/>
</dbReference>
<keyword evidence="6" id="KW-0406">Ion transport</keyword>
<evidence type="ECO:0000256" key="5">
    <source>
        <dbReference type="ARBA" id="ARBA00022989"/>
    </source>
</evidence>
<dbReference type="EMBL" id="CAMXCT030000428">
    <property type="protein sequence ID" value="CAL4765988.1"/>
    <property type="molecule type" value="Genomic_DNA"/>
</dbReference>
<keyword evidence="3 9" id="KW-0812">Transmembrane</keyword>
<feature type="transmembrane region" description="Helical" evidence="9">
    <location>
        <begin position="277"/>
        <end position="295"/>
    </location>
</feature>
<keyword evidence="8" id="KW-0868">Chloride</keyword>
<dbReference type="PRINTS" id="PR00762">
    <property type="entry name" value="CLCHANNEL"/>
</dbReference>
<evidence type="ECO:0000256" key="1">
    <source>
        <dbReference type="ARBA" id="ARBA00004141"/>
    </source>
</evidence>
<dbReference type="EMBL" id="CAMXCT010000428">
    <property type="protein sequence ID" value="CAI3978676.1"/>
    <property type="molecule type" value="Genomic_DNA"/>
</dbReference>
<feature type="transmembrane region" description="Helical" evidence="9">
    <location>
        <begin position="429"/>
        <end position="452"/>
    </location>
</feature>
<keyword evidence="14" id="KW-1185">Reference proteome</keyword>
<feature type="transmembrane region" description="Helical" evidence="9">
    <location>
        <begin position="1220"/>
        <end position="1244"/>
    </location>
</feature>
<dbReference type="SUPFAM" id="SSF54631">
    <property type="entry name" value="CBS-domain pair"/>
    <property type="match status" value="1"/>
</dbReference>
<keyword evidence="4" id="KW-0677">Repeat</keyword>
<evidence type="ECO:0000256" key="8">
    <source>
        <dbReference type="ARBA" id="ARBA00023214"/>
    </source>
</evidence>
<proteinExistence type="predicted"/>
<keyword evidence="2" id="KW-0813">Transport</keyword>
<evidence type="ECO:0000256" key="3">
    <source>
        <dbReference type="ARBA" id="ARBA00022692"/>
    </source>
</evidence>
<reference evidence="12" key="2">
    <citation type="submission" date="2024-04" db="EMBL/GenBank/DDBJ databases">
        <authorList>
            <person name="Chen Y."/>
            <person name="Shah S."/>
            <person name="Dougan E. K."/>
            <person name="Thang M."/>
            <person name="Chan C."/>
        </authorList>
    </citation>
    <scope>NUCLEOTIDE SEQUENCE [LARGE SCALE GENOMIC DNA]</scope>
</reference>
<feature type="transmembrane region" description="Helical" evidence="9">
    <location>
        <begin position="658"/>
        <end position="676"/>
    </location>
</feature>
<evidence type="ECO:0000256" key="9">
    <source>
        <dbReference type="SAM" id="Phobius"/>
    </source>
</evidence>
<dbReference type="GO" id="GO:0005509">
    <property type="term" value="F:calcium ion binding"/>
    <property type="evidence" value="ECO:0007669"/>
    <property type="project" value="InterPro"/>
</dbReference>
<evidence type="ECO:0000256" key="6">
    <source>
        <dbReference type="ARBA" id="ARBA00023065"/>
    </source>
</evidence>
<protein>
    <submittedName>
        <fullName evidence="13">Chloride channel protein 2 (ClC-2)</fullName>
    </submittedName>
</protein>
<feature type="transmembrane region" description="Helical" evidence="9">
    <location>
        <begin position="626"/>
        <end position="646"/>
    </location>
</feature>
<dbReference type="InterPro" id="IPR001807">
    <property type="entry name" value="ClC"/>
</dbReference>
<dbReference type="Gene3D" id="3.10.580.10">
    <property type="entry name" value="CBS-domain"/>
    <property type="match status" value="1"/>
</dbReference>
<accession>A0A9P1BSI8</accession>
<dbReference type="SUPFAM" id="SSF81324">
    <property type="entry name" value="Voltage-gated potassium channels"/>
    <property type="match status" value="1"/>
</dbReference>
<evidence type="ECO:0000259" key="10">
    <source>
        <dbReference type="PROSITE" id="PS50222"/>
    </source>
</evidence>
<dbReference type="InterPro" id="IPR002048">
    <property type="entry name" value="EF_hand_dom"/>
</dbReference>
<gene>
    <name evidence="11" type="ORF">C1SCF055_LOCUS6694</name>
</gene>
<feature type="transmembrane region" description="Helical" evidence="9">
    <location>
        <begin position="517"/>
        <end position="535"/>
    </location>
</feature>
<dbReference type="SUPFAM" id="SSF81340">
    <property type="entry name" value="Clc chloride channel"/>
    <property type="match status" value="1"/>
</dbReference>
<dbReference type="InterPro" id="IPR005821">
    <property type="entry name" value="Ion_trans_dom"/>
</dbReference>
<dbReference type="PANTHER" id="PTHR45720">
    <property type="entry name" value="CHLORIDE CHANNEL PROTEIN 2"/>
    <property type="match status" value="1"/>
</dbReference>
<keyword evidence="5 9" id="KW-1133">Transmembrane helix</keyword>
<reference evidence="11" key="1">
    <citation type="submission" date="2022-10" db="EMBL/GenBank/DDBJ databases">
        <authorList>
            <person name="Chen Y."/>
            <person name="Dougan E. K."/>
            <person name="Chan C."/>
            <person name="Rhodes N."/>
            <person name="Thang M."/>
        </authorList>
    </citation>
    <scope>NUCLEOTIDE SEQUENCE</scope>
</reference>
<feature type="transmembrane region" description="Helical" evidence="9">
    <location>
        <begin position="1141"/>
        <end position="1160"/>
    </location>
</feature>
<dbReference type="OrthoDB" id="4564at2759"/>
<feature type="transmembrane region" description="Helical" evidence="9">
    <location>
        <begin position="583"/>
        <end position="606"/>
    </location>
</feature>